<evidence type="ECO:0000256" key="5">
    <source>
        <dbReference type="ARBA" id="ARBA00023002"/>
    </source>
</evidence>
<sequence>MAKRVVIVGAGPSGILLAHYLLRRQEAYQIEIYDRRPDPRSVSFEKARTYPLTLNARGLHALRQVPGLEDSVKAQGTAIWGTVVHGRKGKMRTLSRQKPLFALDRTQLVITLLEKLTETDQSDRLTLHFNCKCIAAHFERQSITFESITENSVAEELRADYDLLIGADGAHSVIRNHFLPTEEFTLEAQCVPTDYKTLFSLRRNEPAGLDLKPEHIHSWRLEDGTTVLAVPTSEAIASGVITFSCNNNSFVKLNTTTQVLEFFHQNFPDLSPLITDAEAEALLNRPVSQVLTIRCSHYHYGNSVLLIGDAAHAVSPSLGQGGNAAFEDVEVLDRLLDEYSDDLNLVLPDFSTRRQPDAHALVELSDSPFPLSKSLFLELIVRQKLGKVLHQLLPQHFPTSLFELLSDTTVPYSEILSSYRRWIAKVKRSNQKFLAQQSQ</sequence>
<organism evidence="8 9">
    <name type="scientific">Trichocoleus desertorum GB2-A4</name>
    <dbReference type="NCBI Taxonomy" id="2933944"/>
    <lineage>
        <taxon>Bacteria</taxon>
        <taxon>Bacillati</taxon>
        <taxon>Cyanobacteriota</taxon>
        <taxon>Cyanophyceae</taxon>
        <taxon>Leptolyngbyales</taxon>
        <taxon>Trichocoleusaceae</taxon>
        <taxon>Trichocoleus</taxon>
    </lineage>
</organism>
<evidence type="ECO:0000256" key="6">
    <source>
        <dbReference type="ARBA" id="ARBA00023033"/>
    </source>
</evidence>
<comment type="cofactor">
    <cofactor evidence="1">
        <name>FAD</name>
        <dbReference type="ChEBI" id="CHEBI:57692"/>
    </cofactor>
</comment>
<dbReference type="Gene3D" id="3.50.50.60">
    <property type="entry name" value="FAD/NAD(P)-binding domain"/>
    <property type="match status" value="1"/>
</dbReference>
<keyword evidence="5" id="KW-0560">Oxidoreductase</keyword>
<dbReference type="SUPFAM" id="SSF51905">
    <property type="entry name" value="FAD/NAD(P)-binding domain"/>
    <property type="match status" value="1"/>
</dbReference>
<keyword evidence="6 8" id="KW-0503">Monooxygenase</keyword>
<dbReference type="Proteomes" id="UP001464891">
    <property type="component" value="Unassembled WGS sequence"/>
</dbReference>
<accession>A0ABV0JD44</accession>
<evidence type="ECO:0000256" key="1">
    <source>
        <dbReference type="ARBA" id="ARBA00001974"/>
    </source>
</evidence>
<feature type="domain" description="FAD-binding" evidence="7">
    <location>
        <begin position="4"/>
        <end position="338"/>
    </location>
</feature>
<keyword evidence="3" id="KW-0274">FAD</keyword>
<evidence type="ECO:0000259" key="7">
    <source>
        <dbReference type="Pfam" id="PF01494"/>
    </source>
</evidence>
<comment type="caution">
    <text evidence="8">The sequence shown here is derived from an EMBL/GenBank/DDBJ whole genome shotgun (WGS) entry which is preliminary data.</text>
</comment>
<dbReference type="RefSeq" id="WP_190437666.1">
    <property type="nucleotide sequence ID" value="NZ_JAMPKM010000011.1"/>
</dbReference>
<gene>
    <name evidence="8" type="ORF">NC998_17905</name>
</gene>
<evidence type="ECO:0000256" key="4">
    <source>
        <dbReference type="ARBA" id="ARBA00022857"/>
    </source>
</evidence>
<evidence type="ECO:0000313" key="9">
    <source>
        <dbReference type="Proteomes" id="UP001464891"/>
    </source>
</evidence>
<keyword evidence="4" id="KW-0521">NADP</keyword>
<keyword evidence="9" id="KW-1185">Reference proteome</keyword>
<dbReference type="PANTHER" id="PTHR46028">
    <property type="entry name" value="KYNURENINE 3-MONOOXYGENASE"/>
    <property type="match status" value="1"/>
</dbReference>
<dbReference type="PANTHER" id="PTHR46028:SF2">
    <property type="entry name" value="KYNURENINE 3-MONOOXYGENASE"/>
    <property type="match status" value="1"/>
</dbReference>
<keyword evidence="2" id="KW-0285">Flavoprotein</keyword>
<evidence type="ECO:0000313" key="8">
    <source>
        <dbReference type="EMBL" id="MEP0818975.1"/>
    </source>
</evidence>
<name>A0ABV0JD44_9CYAN</name>
<evidence type="ECO:0000256" key="2">
    <source>
        <dbReference type="ARBA" id="ARBA00022630"/>
    </source>
</evidence>
<dbReference type="InterPro" id="IPR002938">
    <property type="entry name" value="FAD-bd"/>
</dbReference>
<dbReference type="EMBL" id="JAMPKM010000011">
    <property type="protein sequence ID" value="MEP0818975.1"/>
    <property type="molecule type" value="Genomic_DNA"/>
</dbReference>
<dbReference type="PRINTS" id="PR00420">
    <property type="entry name" value="RNGMNOXGNASE"/>
</dbReference>
<protein>
    <submittedName>
        <fullName evidence="8">FAD-dependent monooxygenase</fullName>
    </submittedName>
</protein>
<dbReference type="Pfam" id="PF01494">
    <property type="entry name" value="FAD_binding_3"/>
    <property type="match status" value="1"/>
</dbReference>
<reference evidence="8 9" key="1">
    <citation type="submission" date="2022-04" db="EMBL/GenBank/DDBJ databases">
        <title>Positive selection, recombination, and allopatry shape intraspecific diversity of widespread and dominant cyanobacteria.</title>
        <authorList>
            <person name="Wei J."/>
            <person name="Shu W."/>
            <person name="Hu C."/>
        </authorList>
    </citation>
    <scope>NUCLEOTIDE SEQUENCE [LARGE SCALE GENOMIC DNA]</scope>
    <source>
        <strain evidence="8 9">GB2-A4</strain>
    </source>
</reference>
<dbReference type="InterPro" id="IPR036188">
    <property type="entry name" value="FAD/NAD-bd_sf"/>
</dbReference>
<evidence type="ECO:0000256" key="3">
    <source>
        <dbReference type="ARBA" id="ARBA00022827"/>
    </source>
</evidence>
<dbReference type="GO" id="GO:0004497">
    <property type="term" value="F:monooxygenase activity"/>
    <property type="evidence" value="ECO:0007669"/>
    <property type="project" value="UniProtKB-KW"/>
</dbReference>
<proteinExistence type="predicted"/>